<dbReference type="Pfam" id="PF00096">
    <property type="entry name" value="zf-C2H2"/>
    <property type="match status" value="3"/>
</dbReference>
<feature type="compositionally biased region" description="Basic residues" evidence="6">
    <location>
        <begin position="158"/>
        <end position="167"/>
    </location>
</feature>
<evidence type="ECO:0000313" key="9">
    <source>
        <dbReference type="Proteomes" id="UP001215598"/>
    </source>
</evidence>
<evidence type="ECO:0000256" key="5">
    <source>
        <dbReference type="PROSITE-ProRule" id="PRU00042"/>
    </source>
</evidence>
<dbReference type="Proteomes" id="UP001215598">
    <property type="component" value="Unassembled WGS sequence"/>
</dbReference>
<proteinExistence type="predicted"/>
<feature type="domain" description="C2H2-type" evidence="7">
    <location>
        <begin position="186"/>
        <end position="214"/>
    </location>
</feature>
<evidence type="ECO:0000259" key="7">
    <source>
        <dbReference type="PROSITE" id="PS50157"/>
    </source>
</evidence>
<keyword evidence="2" id="KW-0677">Repeat</keyword>
<sequence length="408" mass="44973">MMDANLPVHRCDYCQKTFSSKGRRNQHARQLQHWVARGPPPTQTTQPPANLYCCGDCQKTFSSNAGLNQHARTVHTLAAVVAVQPTPTQTTQPPAKLHRCDECQRTFASKGDRKRHARTMHTLAAVVAAQPPPTQTTQPPAKVHRCGDCLKTFSSKGERKRHARTVHKGAVGPPGTQTTQPSAKLHPCGECQKTFSSKGERKRHGRTVHKGAARPARTRASRPAPKTQENPRSAPPRKKRAGTAQSRDARLETMQTKPIAAYPTQCAVCDRLVPSPHWIAHVSDAFHAKSQREADITLKRRMSGLSRGRVQIDRLALNFGAAAGTQTLRVTNVGRSAVYFSPWIRGKLFVLKGGSEKRMLKPSASKWIEVELVDAPEALRGQLRTRLDITFQLPGQEGRATVTRLISA</sequence>
<dbReference type="GO" id="GO:0043565">
    <property type="term" value="F:sequence-specific DNA binding"/>
    <property type="evidence" value="ECO:0007669"/>
    <property type="project" value="TreeGrafter"/>
</dbReference>
<dbReference type="GO" id="GO:0008270">
    <property type="term" value="F:zinc ion binding"/>
    <property type="evidence" value="ECO:0007669"/>
    <property type="project" value="UniProtKB-KW"/>
</dbReference>
<dbReference type="Gene3D" id="3.30.160.60">
    <property type="entry name" value="Classic Zinc Finger"/>
    <property type="match status" value="3"/>
</dbReference>
<dbReference type="SUPFAM" id="SSF57667">
    <property type="entry name" value="beta-beta-alpha zinc fingers"/>
    <property type="match status" value="2"/>
</dbReference>
<feature type="domain" description="C2H2-type" evidence="7">
    <location>
        <begin position="98"/>
        <end position="122"/>
    </location>
</feature>
<evidence type="ECO:0000256" key="3">
    <source>
        <dbReference type="ARBA" id="ARBA00022771"/>
    </source>
</evidence>
<feature type="domain" description="C2H2-type" evidence="7">
    <location>
        <begin position="9"/>
        <end position="33"/>
    </location>
</feature>
<dbReference type="PANTHER" id="PTHR24408">
    <property type="entry name" value="ZINC FINGER PROTEIN"/>
    <property type="match status" value="1"/>
</dbReference>
<dbReference type="SMART" id="SM00355">
    <property type="entry name" value="ZnF_C2H2"/>
    <property type="match status" value="6"/>
</dbReference>
<dbReference type="PROSITE" id="PS00028">
    <property type="entry name" value="ZINC_FINGER_C2H2_1"/>
    <property type="match status" value="5"/>
</dbReference>
<keyword evidence="4" id="KW-0862">Zinc</keyword>
<dbReference type="InterPro" id="IPR013087">
    <property type="entry name" value="Znf_C2H2_type"/>
</dbReference>
<dbReference type="AlphaFoldDB" id="A0AAD7MTS3"/>
<comment type="caution">
    <text evidence="8">The sequence shown here is derived from an EMBL/GenBank/DDBJ whole genome shotgun (WGS) entry which is preliminary data.</text>
</comment>
<evidence type="ECO:0000256" key="4">
    <source>
        <dbReference type="ARBA" id="ARBA00022833"/>
    </source>
</evidence>
<keyword evidence="9" id="KW-1185">Reference proteome</keyword>
<keyword evidence="1" id="KW-0479">Metal-binding</keyword>
<reference evidence="8" key="1">
    <citation type="submission" date="2023-03" db="EMBL/GenBank/DDBJ databases">
        <title>Massive genome expansion in bonnet fungi (Mycena s.s.) driven by repeated elements and novel gene families across ecological guilds.</title>
        <authorList>
            <consortium name="Lawrence Berkeley National Laboratory"/>
            <person name="Harder C.B."/>
            <person name="Miyauchi S."/>
            <person name="Viragh M."/>
            <person name="Kuo A."/>
            <person name="Thoen E."/>
            <person name="Andreopoulos B."/>
            <person name="Lu D."/>
            <person name="Skrede I."/>
            <person name="Drula E."/>
            <person name="Henrissat B."/>
            <person name="Morin E."/>
            <person name="Kohler A."/>
            <person name="Barry K."/>
            <person name="LaButti K."/>
            <person name="Morin E."/>
            <person name="Salamov A."/>
            <person name="Lipzen A."/>
            <person name="Mereny Z."/>
            <person name="Hegedus B."/>
            <person name="Baldrian P."/>
            <person name="Stursova M."/>
            <person name="Weitz H."/>
            <person name="Taylor A."/>
            <person name="Grigoriev I.V."/>
            <person name="Nagy L.G."/>
            <person name="Martin F."/>
            <person name="Kauserud H."/>
        </authorList>
    </citation>
    <scope>NUCLEOTIDE SEQUENCE</scope>
    <source>
        <strain evidence="8">CBHHK182m</strain>
    </source>
</reference>
<dbReference type="EMBL" id="JARKIB010000150">
    <property type="protein sequence ID" value="KAJ7731758.1"/>
    <property type="molecule type" value="Genomic_DNA"/>
</dbReference>
<evidence type="ECO:0000256" key="2">
    <source>
        <dbReference type="ARBA" id="ARBA00022737"/>
    </source>
</evidence>
<evidence type="ECO:0000256" key="1">
    <source>
        <dbReference type="ARBA" id="ARBA00022723"/>
    </source>
</evidence>
<feature type="compositionally biased region" description="Basic residues" evidence="6">
    <location>
        <begin position="200"/>
        <end position="220"/>
    </location>
</feature>
<evidence type="ECO:0000313" key="8">
    <source>
        <dbReference type="EMBL" id="KAJ7731758.1"/>
    </source>
</evidence>
<feature type="domain" description="C2H2-type" evidence="7">
    <location>
        <begin position="52"/>
        <end position="76"/>
    </location>
</feature>
<feature type="domain" description="C2H2-type" evidence="7">
    <location>
        <begin position="144"/>
        <end position="172"/>
    </location>
</feature>
<name>A0AAD7MTS3_9AGAR</name>
<dbReference type="InterPro" id="IPR036236">
    <property type="entry name" value="Znf_C2H2_sf"/>
</dbReference>
<gene>
    <name evidence="8" type="ORF">B0H16DRAFT_1582979</name>
</gene>
<organism evidence="8 9">
    <name type="scientific">Mycena metata</name>
    <dbReference type="NCBI Taxonomy" id="1033252"/>
    <lineage>
        <taxon>Eukaryota</taxon>
        <taxon>Fungi</taxon>
        <taxon>Dikarya</taxon>
        <taxon>Basidiomycota</taxon>
        <taxon>Agaricomycotina</taxon>
        <taxon>Agaricomycetes</taxon>
        <taxon>Agaricomycetidae</taxon>
        <taxon>Agaricales</taxon>
        <taxon>Marasmiineae</taxon>
        <taxon>Mycenaceae</taxon>
        <taxon>Mycena</taxon>
    </lineage>
</organism>
<dbReference type="GO" id="GO:0005634">
    <property type="term" value="C:nucleus"/>
    <property type="evidence" value="ECO:0007669"/>
    <property type="project" value="TreeGrafter"/>
</dbReference>
<dbReference type="GO" id="GO:0000981">
    <property type="term" value="F:DNA-binding transcription factor activity, RNA polymerase II-specific"/>
    <property type="evidence" value="ECO:0007669"/>
    <property type="project" value="TreeGrafter"/>
</dbReference>
<protein>
    <recommendedName>
        <fullName evidence="7">C2H2-type domain-containing protein</fullName>
    </recommendedName>
</protein>
<keyword evidence="3 5" id="KW-0863">Zinc-finger</keyword>
<dbReference type="PANTHER" id="PTHR24408:SF58">
    <property type="entry name" value="TRANSCRIPTION FACTOR (TFIIIA), PUTATIVE (AFU_ORTHOLOGUE AFUA_1G05150)-RELATED"/>
    <property type="match status" value="1"/>
</dbReference>
<dbReference type="Pfam" id="PF13894">
    <property type="entry name" value="zf-C2H2_4"/>
    <property type="match status" value="1"/>
</dbReference>
<accession>A0AAD7MTS3</accession>
<evidence type="ECO:0000256" key="6">
    <source>
        <dbReference type="SAM" id="MobiDB-lite"/>
    </source>
</evidence>
<feature type="region of interest" description="Disordered" evidence="6">
    <location>
        <begin position="153"/>
        <end position="249"/>
    </location>
</feature>
<dbReference type="PROSITE" id="PS50157">
    <property type="entry name" value="ZINC_FINGER_C2H2_2"/>
    <property type="match status" value="5"/>
</dbReference>